<reference evidence="1 2" key="1">
    <citation type="submission" date="2023-08" db="EMBL/GenBank/DDBJ databases">
        <title>Black Yeasts Isolated from many extreme environments.</title>
        <authorList>
            <person name="Coleine C."/>
            <person name="Stajich J.E."/>
            <person name="Selbmann L."/>
        </authorList>
    </citation>
    <scope>NUCLEOTIDE SEQUENCE [LARGE SCALE GENOMIC DNA]</scope>
    <source>
        <strain evidence="1 2">CCFEE 536</strain>
    </source>
</reference>
<evidence type="ECO:0000313" key="2">
    <source>
        <dbReference type="Proteomes" id="UP001357485"/>
    </source>
</evidence>
<accession>A0ABR0LT71</accession>
<feature type="non-terminal residue" evidence="1">
    <location>
        <position position="197"/>
    </location>
</feature>
<sequence>KLDGSGAPLRRGRRFSKFLAIAIFYLCRGGCLLLRRTENLGHLRPDHLVSCLQRSARERQSYPCRSPEPRGPRQFRRFKRLLLQPRGRQQKRQRFESQRVVSVLPSAARRDRLRLHRQRSRQRLIQTRHLVSVLQTGAGWLRTAPGRRREARSIGASGITTFGHVLAEKKVLRRQRRHAIGQQESPLLAQVKLRQAR</sequence>
<name>A0ABR0LT71_9PEZI</name>
<dbReference type="Proteomes" id="UP001357485">
    <property type="component" value="Unassembled WGS sequence"/>
</dbReference>
<gene>
    <name evidence="1" type="ORF">LTR16_010361</name>
</gene>
<keyword evidence="2" id="KW-1185">Reference proteome</keyword>
<evidence type="ECO:0000313" key="1">
    <source>
        <dbReference type="EMBL" id="KAK5240645.1"/>
    </source>
</evidence>
<comment type="caution">
    <text evidence="1">The sequence shown here is derived from an EMBL/GenBank/DDBJ whole genome shotgun (WGS) entry which is preliminary data.</text>
</comment>
<protein>
    <submittedName>
        <fullName evidence="1">Uncharacterized protein</fullName>
    </submittedName>
</protein>
<organism evidence="1 2">
    <name type="scientific">Cryomyces antarcticus</name>
    <dbReference type="NCBI Taxonomy" id="329879"/>
    <lineage>
        <taxon>Eukaryota</taxon>
        <taxon>Fungi</taxon>
        <taxon>Dikarya</taxon>
        <taxon>Ascomycota</taxon>
        <taxon>Pezizomycotina</taxon>
        <taxon>Dothideomycetes</taxon>
        <taxon>Dothideomycetes incertae sedis</taxon>
        <taxon>Cryomyces</taxon>
    </lineage>
</organism>
<feature type="non-terminal residue" evidence="1">
    <location>
        <position position="1"/>
    </location>
</feature>
<dbReference type="EMBL" id="JAVRRA010011136">
    <property type="protein sequence ID" value="KAK5240645.1"/>
    <property type="molecule type" value="Genomic_DNA"/>
</dbReference>
<proteinExistence type="predicted"/>